<feature type="domain" description="VRR-NUC" evidence="10">
    <location>
        <begin position="884"/>
        <end position="985"/>
    </location>
</feature>
<feature type="compositionally biased region" description="Acidic residues" evidence="9">
    <location>
        <begin position="869"/>
        <end position="887"/>
    </location>
</feature>
<dbReference type="GO" id="GO:0017108">
    <property type="term" value="F:5'-flap endonuclease activity"/>
    <property type="evidence" value="ECO:0007669"/>
    <property type="project" value="TreeGrafter"/>
</dbReference>
<evidence type="ECO:0000313" key="11">
    <source>
        <dbReference type="EMBL" id="EFC43708.1"/>
    </source>
</evidence>
<evidence type="ECO:0000256" key="6">
    <source>
        <dbReference type="ARBA" id="ARBA00022842"/>
    </source>
</evidence>
<reference evidence="11 12" key="1">
    <citation type="journal article" date="2010" name="Cell">
        <title>The genome of Naegleria gruberi illuminates early eukaryotic versatility.</title>
        <authorList>
            <person name="Fritz-Laylin L.K."/>
            <person name="Prochnik S.E."/>
            <person name="Ginger M.L."/>
            <person name="Dacks J.B."/>
            <person name="Carpenter M.L."/>
            <person name="Field M.C."/>
            <person name="Kuo A."/>
            <person name="Paredez A."/>
            <person name="Chapman J."/>
            <person name="Pham J."/>
            <person name="Shu S."/>
            <person name="Neupane R."/>
            <person name="Cipriano M."/>
            <person name="Mancuso J."/>
            <person name="Tu H."/>
            <person name="Salamov A."/>
            <person name="Lindquist E."/>
            <person name="Shapiro H."/>
            <person name="Lucas S."/>
            <person name="Grigoriev I.V."/>
            <person name="Cande W.Z."/>
            <person name="Fulton C."/>
            <person name="Rokhsar D.S."/>
            <person name="Dawson S.C."/>
        </authorList>
    </citation>
    <scope>NUCLEOTIDE SEQUENCE [LARGE SCALE GENOMIC DNA]</scope>
    <source>
        <strain evidence="11 12">NEG-M</strain>
    </source>
</reference>
<dbReference type="EC" id="3.1.4.1" evidence="8"/>
<keyword evidence="8" id="KW-0234">DNA repair</keyword>
<keyword evidence="8" id="KW-0227">DNA damage</keyword>
<dbReference type="KEGG" id="ngr:NAEGRDRAFT_58243"/>
<feature type="compositionally biased region" description="Basic and acidic residues" evidence="9">
    <location>
        <begin position="382"/>
        <end position="400"/>
    </location>
</feature>
<evidence type="ECO:0000256" key="9">
    <source>
        <dbReference type="SAM" id="MobiDB-lite"/>
    </source>
</evidence>
<dbReference type="SMART" id="SM00990">
    <property type="entry name" value="VRR_NUC"/>
    <property type="match status" value="1"/>
</dbReference>
<comment type="subcellular location">
    <subcellularLocation>
        <location evidence="8">Nucleus</location>
    </subcellularLocation>
</comment>
<gene>
    <name evidence="11" type="ORF">NAEGRDRAFT_58243</name>
</gene>
<dbReference type="InterPro" id="IPR011856">
    <property type="entry name" value="tRNA_endonuc-like_dom_sf"/>
</dbReference>
<dbReference type="PANTHER" id="PTHR15749">
    <property type="entry name" value="FANCONI-ASSOCIATED NUCLEASE 1"/>
    <property type="match status" value="1"/>
</dbReference>
<dbReference type="PANTHER" id="PTHR15749:SF4">
    <property type="entry name" value="FANCONI-ASSOCIATED NUCLEASE 1"/>
    <property type="match status" value="1"/>
</dbReference>
<dbReference type="GO" id="GO:0046872">
    <property type="term" value="F:metal ion binding"/>
    <property type="evidence" value="ECO:0007669"/>
    <property type="project" value="UniProtKB-KW"/>
</dbReference>
<dbReference type="InterPro" id="IPR033315">
    <property type="entry name" value="Fan1-like"/>
</dbReference>
<keyword evidence="6 8" id="KW-0460">Magnesium</keyword>
<feature type="region of interest" description="Disordered" evidence="9">
    <location>
        <begin position="987"/>
        <end position="1053"/>
    </location>
</feature>
<dbReference type="eggNOG" id="KOG2143">
    <property type="taxonomic scope" value="Eukaryota"/>
</dbReference>
<dbReference type="VEuPathDB" id="AmoebaDB:NAEGRDRAFT_58243"/>
<dbReference type="Pfam" id="PF08774">
    <property type="entry name" value="VRR_NUC"/>
    <property type="match status" value="1"/>
</dbReference>
<evidence type="ECO:0000256" key="7">
    <source>
        <dbReference type="ARBA" id="ARBA00023211"/>
    </source>
</evidence>
<keyword evidence="7 8" id="KW-0464">Manganese</keyword>
<comment type="cofactor">
    <cofactor evidence="8">
        <name>Mg(2+)</name>
        <dbReference type="ChEBI" id="CHEBI:18420"/>
    </cofactor>
    <cofactor evidence="8">
        <name>Mn(2+)</name>
        <dbReference type="ChEBI" id="CHEBI:29035"/>
    </cofactor>
</comment>
<protein>
    <recommendedName>
        <fullName evidence="8">Fanconi-associated nuclease</fullName>
        <ecNumber evidence="8">3.1.4.1</ecNumber>
    </recommendedName>
</protein>
<feature type="region of interest" description="Disordered" evidence="9">
    <location>
        <begin position="869"/>
        <end position="895"/>
    </location>
</feature>
<proteinExistence type="inferred from homology"/>
<dbReference type="FunCoup" id="D2VHM9">
    <property type="interactions" value="231"/>
</dbReference>
<dbReference type="InterPro" id="IPR049126">
    <property type="entry name" value="FAN1-like_TPR"/>
</dbReference>
<dbReference type="Pfam" id="PF21170">
    <property type="entry name" value="FAN1_TPR"/>
    <property type="match status" value="1"/>
</dbReference>
<evidence type="ECO:0000256" key="2">
    <source>
        <dbReference type="ARBA" id="ARBA00005533"/>
    </source>
</evidence>
<dbReference type="Pfam" id="PF21315">
    <property type="entry name" value="FAN1_HTH"/>
    <property type="match status" value="1"/>
</dbReference>
<accession>D2VHM9</accession>
<organism evidence="12">
    <name type="scientific">Naegleria gruberi</name>
    <name type="common">Amoeba</name>
    <dbReference type="NCBI Taxonomy" id="5762"/>
    <lineage>
        <taxon>Eukaryota</taxon>
        <taxon>Discoba</taxon>
        <taxon>Heterolobosea</taxon>
        <taxon>Tetramitia</taxon>
        <taxon>Eutetramitia</taxon>
        <taxon>Vahlkampfiidae</taxon>
        <taxon>Naegleria</taxon>
    </lineage>
</organism>
<dbReference type="InterPro" id="IPR049125">
    <property type="entry name" value="FAN1-like_WH"/>
</dbReference>
<evidence type="ECO:0000256" key="4">
    <source>
        <dbReference type="ARBA" id="ARBA00022723"/>
    </source>
</evidence>
<evidence type="ECO:0000313" key="12">
    <source>
        <dbReference type="Proteomes" id="UP000006671"/>
    </source>
</evidence>
<comment type="catalytic activity">
    <reaction evidence="1 8">
        <text>Hydrolytically removes 5'-nucleotides successively from the 3'-hydroxy termini of 3'-hydroxy-terminated oligonucleotides.</text>
        <dbReference type="EC" id="3.1.4.1"/>
    </reaction>
</comment>
<dbReference type="Proteomes" id="UP000006671">
    <property type="component" value="Unassembled WGS sequence"/>
</dbReference>
<name>D2VHM9_NAEGR</name>
<dbReference type="InParanoid" id="D2VHM9"/>
<dbReference type="EMBL" id="GG738872">
    <property type="protein sequence ID" value="EFC43708.1"/>
    <property type="molecule type" value="Genomic_DNA"/>
</dbReference>
<dbReference type="Gene3D" id="3.40.1350.10">
    <property type="match status" value="1"/>
</dbReference>
<evidence type="ECO:0000256" key="8">
    <source>
        <dbReference type="RuleBase" id="RU365033"/>
    </source>
</evidence>
<dbReference type="GO" id="GO:0004528">
    <property type="term" value="F:phosphodiesterase I activity"/>
    <property type="evidence" value="ECO:0007669"/>
    <property type="project" value="UniProtKB-EC"/>
</dbReference>
<dbReference type="GO" id="GO:0005634">
    <property type="term" value="C:nucleus"/>
    <property type="evidence" value="ECO:0007669"/>
    <property type="project" value="UniProtKB-SubCell"/>
</dbReference>
<keyword evidence="3 8" id="KW-0540">Nuclease</keyword>
<dbReference type="OMA" id="HNGCEAR"/>
<keyword evidence="12" id="KW-1185">Reference proteome</keyword>
<feature type="region of interest" description="Disordered" evidence="9">
    <location>
        <begin position="1"/>
        <end position="97"/>
    </location>
</feature>
<dbReference type="AlphaFoldDB" id="D2VHM9"/>
<dbReference type="OrthoDB" id="76364at2759"/>
<evidence type="ECO:0000256" key="5">
    <source>
        <dbReference type="ARBA" id="ARBA00022801"/>
    </source>
</evidence>
<keyword evidence="5 8" id="KW-0378">Hydrolase</keyword>
<feature type="compositionally biased region" description="Low complexity" evidence="9">
    <location>
        <begin position="17"/>
        <end position="53"/>
    </location>
</feature>
<dbReference type="RefSeq" id="XP_002676452.1">
    <property type="nucleotide sequence ID" value="XM_002676406.1"/>
</dbReference>
<dbReference type="InterPro" id="IPR049132">
    <property type="entry name" value="FAN1-like_euk"/>
</dbReference>
<dbReference type="GO" id="GO:0036297">
    <property type="term" value="P:interstrand cross-link repair"/>
    <property type="evidence" value="ECO:0007669"/>
    <property type="project" value="InterPro"/>
</dbReference>
<dbReference type="GO" id="GO:0008409">
    <property type="term" value="F:5'-3' exonuclease activity"/>
    <property type="evidence" value="ECO:0007669"/>
    <property type="project" value="TreeGrafter"/>
</dbReference>
<dbReference type="STRING" id="5762.D2VHM9"/>
<feature type="compositionally biased region" description="Acidic residues" evidence="9">
    <location>
        <begin position="1030"/>
        <end position="1053"/>
    </location>
</feature>
<sequence>MPPKTPTSSKHKKGANSITPSPKTPSSSKSQSGGSASSKKSSSSTPGTSSSLSSKKKSISPGVKSASILSFFQPSKGNNNSSSVTPKKRSISEVDSQGNTAEDALIILDDDDNLVGEMVNRTPSSSDGGKLFSSAIIDIDGGKDHDSHVVTILDNSPLTDLVKQDSQQRFGNLDSQGLNEEDSFDGVRSYYLFHFLEILDTVMKRDGHLFIDEEKQYISNFKNLCTASQRLYIRMFNRKQKYFTKTELDKYKKELEKTIDINEEDSEERKKNQVICCKSVKEALSHLGSVQLVDSLSIVDREQSSTEWNIDDLKSLLSEFTNKQLKAIIDKKNLSNIVKKEKSKKTTDSPKQDLIKTIITKPESLNSVGSDGKQQKKLTFLKKKEPTESKPLDDSAKDSDPTIMRPSDILKLIAKASTSSKEIESMYYRLGSYGKTIFKRIHHLYFLSQSADNATIMILEQKKIAIFPKYEIQEQKSLFSSREDFIKYEEAFDIANTWMDSIDVPDPTPNKQNGQDAQNSQDALLSTIEMRLDMIQKSNVDGIVEKFNNFAKDIASRLEQDTSILKKMYEESNSDFTMDYYLLRFRCGYIYGRLLWFCVKVLERNKNYELAIQYTKQIIESPFMIGKRGEFYNRLALDYEHLKTEESYKNALQSCKAGIFNETGSVFARSISLPPNKLYALEKRYFRICKKLEKINSKLYSSLSKESSVIDKFISTNVKPPKLVYIQGKTKKLENRKYREKKHHFISHKDNETIVSVEDFAMEHYEMKNCMQGAHSEGSLWAMMFMLVMWNIVFDSSIPYVFQNKYQSCPLDFMTDAFYIRRRDKFKKRLEEIEEKGAQYLKEQIKTCWNENYGVNAVCCNWRAFTEPTEEDGDEEMTMEIQDDDDSSSQTENKENEKLEALLAIAECFPIKVTTTILQTLAEDIKENRSGMPDLILWKIQQDGKHEHLLSEIKGPGDKLSEKQIIWIDLLTKAGCSIEVCHVKVKEDSSTSSTPVEQQPKKKRKCSSDSQIEFLDDDLWASIEEQSTQQEEDNTDDEDEEVSENDEIDLLEP</sequence>
<comment type="similarity">
    <text evidence="2 8">Belongs to the FAN1 family.</text>
</comment>
<evidence type="ECO:0000256" key="1">
    <source>
        <dbReference type="ARBA" id="ARBA00000983"/>
    </source>
</evidence>
<dbReference type="InterPro" id="IPR014883">
    <property type="entry name" value="VRR_NUC"/>
</dbReference>
<dbReference type="CDD" id="cd22326">
    <property type="entry name" value="FAN1-like"/>
    <property type="match status" value="1"/>
</dbReference>
<dbReference type="GeneID" id="8863335"/>
<feature type="compositionally biased region" description="Polar residues" evidence="9">
    <location>
        <begin position="67"/>
        <end position="85"/>
    </location>
</feature>
<evidence type="ECO:0000259" key="10">
    <source>
        <dbReference type="SMART" id="SM00990"/>
    </source>
</evidence>
<feature type="region of interest" description="Disordered" evidence="9">
    <location>
        <begin position="365"/>
        <end position="403"/>
    </location>
</feature>
<keyword evidence="4 8" id="KW-0479">Metal-binding</keyword>
<dbReference type="GO" id="GO:0070336">
    <property type="term" value="F:flap-structured DNA binding"/>
    <property type="evidence" value="ECO:0007669"/>
    <property type="project" value="TreeGrafter"/>
</dbReference>
<comment type="function">
    <text evidence="8">Nuclease required for the repair of DNA interstrand cross-links (ICL). Acts as a 5'-3' exonuclease that anchors at a cut end of DNA and cleaves DNA successively at every third nucleotide, allowing to excise an ICL from one strand through flanking incisions.</text>
</comment>
<evidence type="ECO:0000256" key="3">
    <source>
        <dbReference type="ARBA" id="ARBA00022722"/>
    </source>
</evidence>
<keyword evidence="8" id="KW-0539">Nucleus</keyword>